<evidence type="ECO:0000313" key="2">
    <source>
        <dbReference type="Proteomes" id="UP000070174"/>
    </source>
</evidence>
<comment type="caution">
    <text evidence="1">The sequence shown here is derived from an EMBL/GenBank/DDBJ whole genome shotgun (WGS) entry which is preliminary data.</text>
</comment>
<dbReference type="PATRIC" id="fig|54005.3.peg.1259"/>
<dbReference type="AlphaFoldDB" id="A0A133PM84"/>
<protein>
    <submittedName>
        <fullName evidence="1">Uncharacterized protein</fullName>
    </submittedName>
</protein>
<accession>A0A133PM84</accession>
<dbReference type="EMBL" id="LRQE01000034">
    <property type="protein sequence ID" value="KXA29651.1"/>
    <property type="molecule type" value="Genomic_DNA"/>
</dbReference>
<sequence length="184" mass="22653">MDLKKKRGVFEDFFEHRSFLISQYTKGELTKREFLQKNFDYFALRNARPYIKVDSYEKGMYNYQYYNVMAKYYKSLSKDVRNTKKHSKYYNYYLNLTNKYYELKDKSVLNILKIQDFRNMKAYYIKCQSKALRNELYEIVLEDKKEAIFHSKADWLLKVLQEEKIFDDGIKTSIIDHYINEKYY</sequence>
<dbReference type="Pfam" id="PF20353">
    <property type="entry name" value="DUF6648"/>
    <property type="match status" value="1"/>
</dbReference>
<proteinExistence type="predicted"/>
<dbReference type="InterPro" id="IPR046590">
    <property type="entry name" value="DUF6648"/>
</dbReference>
<name>A0A133PM84_9FIRM</name>
<evidence type="ECO:0000313" key="1">
    <source>
        <dbReference type="EMBL" id="KXA29651.1"/>
    </source>
</evidence>
<dbReference type="Proteomes" id="UP000070174">
    <property type="component" value="Unassembled WGS sequence"/>
</dbReference>
<organism evidence="1">
    <name type="scientific">Peptoniphilus harei</name>
    <dbReference type="NCBI Taxonomy" id="54005"/>
    <lineage>
        <taxon>Bacteria</taxon>
        <taxon>Bacillati</taxon>
        <taxon>Bacillota</taxon>
        <taxon>Tissierellia</taxon>
        <taxon>Tissierellales</taxon>
        <taxon>Peptoniphilaceae</taxon>
        <taxon>Peptoniphilus</taxon>
    </lineage>
</organism>
<reference evidence="1 2" key="1">
    <citation type="submission" date="2016-01" db="EMBL/GenBank/DDBJ databases">
        <authorList>
            <person name="Oliw E.H."/>
        </authorList>
    </citation>
    <scope>NUCLEOTIDE SEQUENCE [LARGE SCALE GENOMIC DNA]</scope>
    <source>
        <strain evidence="1 2">CMW7756A</strain>
    </source>
</reference>
<gene>
    <name evidence="1" type="ORF">HMPREF3229_01276</name>
</gene>
<dbReference type="RefSeq" id="WP_060800344.1">
    <property type="nucleotide sequence ID" value="NZ_KQ957101.1"/>
</dbReference>